<reference evidence="5" key="1">
    <citation type="submission" date="2017-02" db="UniProtKB">
        <authorList>
            <consortium name="WormBaseParasite"/>
        </authorList>
    </citation>
    <scope>IDENTIFICATION</scope>
</reference>
<proteinExistence type="predicted"/>
<reference evidence="2 4" key="2">
    <citation type="submission" date="2018-11" db="EMBL/GenBank/DDBJ databases">
        <authorList>
            <consortium name="Pathogen Informatics"/>
        </authorList>
    </citation>
    <scope>NUCLEOTIDE SEQUENCE [LARGE SCALE GENOMIC DNA]</scope>
</reference>
<dbReference type="WBParaSite" id="DME_0000871401-mRNA-1">
    <property type="protein sequence ID" value="DME_0000871401-mRNA-1"/>
    <property type="gene ID" value="DME_0000871401"/>
</dbReference>
<gene>
    <name evidence="2" type="ORF">DME_LOCUS10447</name>
</gene>
<keyword evidence="4" id="KW-1185">Reference proteome</keyword>
<dbReference type="Proteomes" id="UP000038040">
    <property type="component" value="Unplaced"/>
</dbReference>
<dbReference type="OrthoDB" id="8119348at2759"/>
<dbReference type="EMBL" id="UYYG01001218">
    <property type="protein sequence ID" value="VDN60474.1"/>
    <property type="molecule type" value="Genomic_DNA"/>
</dbReference>
<protein>
    <submittedName>
        <fullName evidence="2 5">Uncharacterized protein</fullName>
    </submittedName>
</protein>
<dbReference type="Proteomes" id="UP000274756">
    <property type="component" value="Unassembled WGS sequence"/>
</dbReference>
<accession>A0A0N4ULN3</accession>
<evidence type="ECO:0000313" key="5">
    <source>
        <dbReference type="WBParaSite" id="DME_0000871401-mRNA-1"/>
    </source>
</evidence>
<feature type="region of interest" description="Disordered" evidence="1">
    <location>
        <begin position="25"/>
        <end position="71"/>
    </location>
</feature>
<evidence type="ECO:0000313" key="3">
    <source>
        <dbReference type="Proteomes" id="UP000038040"/>
    </source>
</evidence>
<feature type="compositionally biased region" description="Polar residues" evidence="1">
    <location>
        <begin position="51"/>
        <end position="60"/>
    </location>
</feature>
<dbReference type="AlphaFoldDB" id="A0A0N4ULN3"/>
<sequence length="71" mass="7679">MSVFCVKLLGMYHQKQSQMRRVHSLQPELSGCRTESRGSKLGSGEVVAVSQAPSPESNPYSPLPVTTMVGT</sequence>
<evidence type="ECO:0000313" key="4">
    <source>
        <dbReference type="Proteomes" id="UP000274756"/>
    </source>
</evidence>
<name>A0A0N4ULN3_DRAME</name>
<evidence type="ECO:0000313" key="2">
    <source>
        <dbReference type="EMBL" id="VDN60474.1"/>
    </source>
</evidence>
<organism evidence="3 5">
    <name type="scientific">Dracunculus medinensis</name>
    <name type="common">Guinea worm</name>
    <dbReference type="NCBI Taxonomy" id="318479"/>
    <lineage>
        <taxon>Eukaryota</taxon>
        <taxon>Metazoa</taxon>
        <taxon>Ecdysozoa</taxon>
        <taxon>Nematoda</taxon>
        <taxon>Chromadorea</taxon>
        <taxon>Rhabditida</taxon>
        <taxon>Spirurina</taxon>
        <taxon>Dracunculoidea</taxon>
        <taxon>Dracunculidae</taxon>
        <taxon>Dracunculus</taxon>
    </lineage>
</organism>
<evidence type="ECO:0000256" key="1">
    <source>
        <dbReference type="SAM" id="MobiDB-lite"/>
    </source>
</evidence>